<accession>A0A1Z4KWL6</accession>
<evidence type="ECO:0000313" key="3">
    <source>
        <dbReference type="Proteomes" id="UP000217507"/>
    </source>
</evidence>
<evidence type="ECO:0000256" key="1">
    <source>
        <dbReference type="SAM" id="Phobius"/>
    </source>
</evidence>
<gene>
    <name evidence="2" type="ORF">NIES23_61460</name>
</gene>
<keyword evidence="1" id="KW-0472">Membrane</keyword>
<keyword evidence="2" id="KW-0614">Plasmid</keyword>
<reference evidence="2 3" key="1">
    <citation type="submission" date="2017-06" db="EMBL/GenBank/DDBJ databases">
        <title>Genome sequencing of cyanobaciteial culture collection at National Institute for Environmental Studies (NIES).</title>
        <authorList>
            <person name="Hirose Y."/>
            <person name="Shimura Y."/>
            <person name="Fujisawa T."/>
            <person name="Nakamura Y."/>
            <person name="Kawachi M."/>
        </authorList>
    </citation>
    <scope>NUCLEOTIDE SEQUENCE [LARGE SCALE GENOMIC DNA]</scope>
    <source>
        <strain evidence="2 3">NIES-23</strain>
        <plasmid evidence="3">Plasmid Plasmid3 dna</plasmid>
    </source>
</reference>
<dbReference type="AlphaFoldDB" id="A0A1Z4KWL6"/>
<proteinExistence type="predicted"/>
<protein>
    <submittedName>
        <fullName evidence="2">Uncharacterized protein</fullName>
    </submittedName>
</protein>
<keyword evidence="1" id="KW-1133">Transmembrane helix</keyword>
<name>A0A1Z4KWL6_ANAVA</name>
<keyword evidence="1" id="KW-0812">Transmembrane</keyword>
<evidence type="ECO:0000313" key="2">
    <source>
        <dbReference type="EMBL" id="BAY73318.1"/>
    </source>
</evidence>
<feature type="transmembrane region" description="Helical" evidence="1">
    <location>
        <begin position="12"/>
        <end position="34"/>
    </location>
</feature>
<dbReference type="Proteomes" id="UP000217507">
    <property type="component" value="Plasmid Plasmid3 dna"/>
</dbReference>
<sequence>MKSKFNNSLDSRYLILFGLLGTLFIHSFIKYGLLNQTIGLIIPKASAQVPFIDSPNGFTPDWSRLKFSDMIISEDGSVTYPGTRGTETRTWRAGQSIAEFMEIGDFETPELDIESLNLSTIAQVQGLNLNRLKLSDFELTKWQTLSNLVTAVPALGNRNVSTVVPIRDFVRRYGINSGTIANASRNSRLRNVQFGRAINLNNYSLTSIPNIQNTSINRFNNWQDSKIIGVPGLSTLTWDNLPGLRSLDLSFVAKVDLPLRDIEANRTRSISGSYQEGFNVPCLQNNCAHMEMSGLGKTTGTQWISGKYQKVNGGFGLLKALNGGKEPTGRNPFGSSFKQVVWNIDEGTGEVETAMFFRICKTIPFIGRTCSPYFIGPVPFIEYREKDPIVLGQPNSLP</sequence>
<geneLocation type="plasmid" evidence="2">
    <name>plasmid3</name>
</geneLocation>
<organism evidence="2 3">
    <name type="scientific">Trichormus variabilis NIES-23</name>
    <dbReference type="NCBI Taxonomy" id="1973479"/>
    <lineage>
        <taxon>Bacteria</taxon>
        <taxon>Bacillati</taxon>
        <taxon>Cyanobacteriota</taxon>
        <taxon>Cyanophyceae</taxon>
        <taxon>Nostocales</taxon>
        <taxon>Nostocaceae</taxon>
        <taxon>Trichormus</taxon>
    </lineage>
</organism>
<dbReference type="EMBL" id="AP018219">
    <property type="protein sequence ID" value="BAY73318.1"/>
    <property type="molecule type" value="Genomic_DNA"/>
</dbReference>